<dbReference type="PANTHER" id="PTHR33295:SF7">
    <property type="entry name" value="ATPASE"/>
    <property type="match status" value="1"/>
</dbReference>
<evidence type="ECO:0000259" key="2">
    <source>
        <dbReference type="Pfam" id="PF13635"/>
    </source>
</evidence>
<evidence type="ECO:0000313" key="4">
    <source>
        <dbReference type="Proteomes" id="UP000469194"/>
    </source>
</evidence>
<accession>A0A6N9Z8N0</accession>
<dbReference type="Proteomes" id="UP000469194">
    <property type="component" value="Unassembled WGS sequence"/>
</dbReference>
<gene>
    <name evidence="3" type="ORF">GFD25_10725</name>
</gene>
<dbReference type="Pfam" id="PF13173">
    <property type="entry name" value="AAA_14"/>
    <property type="match status" value="1"/>
</dbReference>
<proteinExistence type="predicted"/>
<dbReference type="PANTHER" id="PTHR33295">
    <property type="entry name" value="ATPASE"/>
    <property type="match status" value="1"/>
</dbReference>
<sequence>MTYMRRKLADEIHRWKDCGDAKPLLIRGARRIGKTFLIERIAHDLFDDNMVKLDFQTDLDTIEKIFDVPTSDTEAIVNRIQEYTGKSCDPRSTLLFFDEIQLSDKALNSLRFFSGSPWRVIATGSLLGVTVRKRRLPFPSGVLQLDMFPMDFEEFLWALDEQPLAESIRDHAANPRSFMLHDRALDWYHRYLVVGGMPKAVDAYRTTRSFASVMQEQHEINDTYVNDMTDPDNGISGISAKRIWDSLQKQLLRSSTKKFKYADVIRGGRRERLLEPLEWLEAAGIVNRNDMTKDSEAPLAPYSDEEGSFFKIYVADTGIMFSKFGIDAELLLRPDVAQILSSDFRGALAENYAMQSLKAAGLHTFYWTPAGNGQGELDFVFQNRQAQVLPVEIKSARNVTAKSLRKFVEEGHSPRAYRLSERDFGIDTVAGTDVPLVSLPLYAAFALDQEA</sequence>
<dbReference type="AlphaFoldDB" id="A0A6N9Z8N0"/>
<dbReference type="InterPro" id="IPR027417">
    <property type="entry name" value="P-loop_NTPase"/>
</dbReference>
<organism evidence="3 4">
    <name type="scientific">Bifidobacterium aerophilum</name>
    <dbReference type="NCBI Taxonomy" id="1798155"/>
    <lineage>
        <taxon>Bacteria</taxon>
        <taxon>Bacillati</taxon>
        <taxon>Actinomycetota</taxon>
        <taxon>Actinomycetes</taxon>
        <taxon>Bifidobacteriales</taxon>
        <taxon>Bifidobacteriaceae</taxon>
        <taxon>Bifidobacterium</taxon>
    </lineage>
</organism>
<dbReference type="EMBL" id="WHZW01000026">
    <property type="protein sequence ID" value="NEG90445.1"/>
    <property type="molecule type" value="Genomic_DNA"/>
</dbReference>
<evidence type="ECO:0000313" key="3">
    <source>
        <dbReference type="EMBL" id="NEG90445.1"/>
    </source>
</evidence>
<protein>
    <submittedName>
        <fullName evidence="3">AAA family ATPase</fullName>
    </submittedName>
</protein>
<name>A0A6N9Z8N0_9BIFI</name>
<dbReference type="Pfam" id="PF13635">
    <property type="entry name" value="DUF4143"/>
    <property type="match status" value="1"/>
</dbReference>
<feature type="domain" description="DUF4143" evidence="2">
    <location>
        <begin position="240"/>
        <end position="395"/>
    </location>
</feature>
<feature type="domain" description="AAA" evidence="1">
    <location>
        <begin position="22"/>
        <end position="156"/>
    </location>
</feature>
<dbReference type="InterPro" id="IPR041682">
    <property type="entry name" value="AAA_14"/>
</dbReference>
<keyword evidence="4" id="KW-1185">Reference proteome</keyword>
<dbReference type="InterPro" id="IPR025420">
    <property type="entry name" value="DUF4143"/>
</dbReference>
<comment type="caution">
    <text evidence="3">The sequence shown here is derived from an EMBL/GenBank/DDBJ whole genome shotgun (WGS) entry which is preliminary data.</text>
</comment>
<dbReference type="SUPFAM" id="SSF52540">
    <property type="entry name" value="P-loop containing nucleoside triphosphate hydrolases"/>
    <property type="match status" value="1"/>
</dbReference>
<evidence type="ECO:0000259" key="1">
    <source>
        <dbReference type="Pfam" id="PF13173"/>
    </source>
</evidence>
<reference evidence="3 4" key="1">
    <citation type="submission" date="2019-10" db="EMBL/GenBank/DDBJ databases">
        <title>Bifidobacterium from non-human primates.</title>
        <authorList>
            <person name="Modesto M."/>
        </authorList>
    </citation>
    <scope>NUCLEOTIDE SEQUENCE [LARGE SCALE GENOMIC DNA]</scope>
    <source>
        <strain evidence="3 4">TRE17</strain>
    </source>
</reference>